<evidence type="ECO:0008006" key="5">
    <source>
        <dbReference type="Google" id="ProtNLM"/>
    </source>
</evidence>
<dbReference type="STRING" id="325240.Sbal_0436"/>
<dbReference type="EMBL" id="CP000563">
    <property type="protein sequence ID" value="ABN59968.1"/>
    <property type="molecule type" value="Genomic_DNA"/>
</dbReference>
<keyword evidence="4" id="KW-1185">Reference proteome</keyword>
<sequence precursor="true">MMKTPLIMLVLCSTLLTSGCAELACSARTDVDPYEPMRDKQRCVAEADKNLYEYQKAKAAEEKQRLKTAIEQATQKSLI</sequence>
<feature type="signal peptide" evidence="2">
    <location>
        <begin position="1"/>
        <end position="23"/>
    </location>
</feature>
<feature type="coiled-coil region" evidence="1">
    <location>
        <begin position="44"/>
        <end position="76"/>
    </location>
</feature>
<proteinExistence type="predicted"/>
<reference evidence="3 4" key="1">
    <citation type="submission" date="2007-02" db="EMBL/GenBank/DDBJ databases">
        <title>Complete sequence of chromosome of Shewanella baltica OS155.</title>
        <authorList>
            <consortium name="US DOE Joint Genome Institute"/>
            <person name="Copeland A."/>
            <person name="Lucas S."/>
            <person name="Lapidus A."/>
            <person name="Barry K."/>
            <person name="Detter J.C."/>
            <person name="Glavina del Rio T."/>
            <person name="Hammon N."/>
            <person name="Israni S."/>
            <person name="Dalin E."/>
            <person name="Tice H."/>
            <person name="Pitluck S."/>
            <person name="Sims D.R."/>
            <person name="Brettin T."/>
            <person name="Bruce D."/>
            <person name="Han C."/>
            <person name="Tapia R."/>
            <person name="Brainard J."/>
            <person name="Schmutz J."/>
            <person name="Larimer F."/>
            <person name="Land M."/>
            <person name="Hauser L."/>
            <person name="Kyrpides N."/>
            <person name="Mikhailova N."/>
            <person name="Brettar I."/>
            <person name="Klappenbach J."/>
            <person name="Konstantinidis K."/>
            <person name="Rodrigues J."/>
            <person name="Tiedje J."/>
            <person name="Richardson P."/>
        </authorList>
    </citation>
    <scope>NUCLEOTIDE SEQUENCE [LARGE SCALE GENOMIC DNA]</scope>
    <source>
        <strain evidence="4">OS155 / ATCC BAA-1091</strain>
    </source>
</reference>
<dbReference type="GeneID" id="11774021"/>
<dbReference type="KEGG" id="sbl:Sbal_0436"/>
<protein>
    <recommendedName>
        <fullName evidence="5">Lipoprotein</fullName>
    </recommendedName>
</protein>
<accession>A3CZQ5</accession>
<dbReference type="PROSITE" id="PS51257">
    <property type="entry name" value="PROKAR_LIPOPROTEIN"/>
    <property type="match status" value="1"/>
</dbReference>
<dbReference type="HOGENOM" id="CLU_2636068_0_0_6"/>
<evidence type="ECO:0000256" key="2">
    <source>
        <dbReference type="SAM" id="SignalP"/>
    </source>
</evidence>
<dbReference type="RefSeq" id="WP_011845642.1">
    <property type="nucleotide sequence ID" value="NC_009052.1"/>
</dbReference>
<keyword evidence="2" id="KW-0732">Signal</keyword>
<dbReference type="Proteomes" id="UP000001557">
    <property type="component" value="Chromosome"/>
</dbReference>
<name>A3CZQ5_SHEB5</name>
<gene>
    <name evidence="3" type="ordered locus">Sbal_0436</name>
</gene>
<organism evidence="3 4">
    <name type="scientific">Shewanella baltica (strain OS155 / ATCC BAA-1091)</name>
    <dbReference type="NCBI Taxonomy" id="325240"/>
    <lineage>
        <taxon>Bacteria</taxon>
        <taxon>Pseudomonadati</taxon>
        <taxon>Pseudomonadota</taxon>
        <taxon>Gammaproteobacteria</taxon>
        <taxon>Alteromonadales</taxon>
        <taxon>Shewanellaceae</taxon>
        <taxon>Shewanella</taxon>
    </lineage>
</organism>
<feature type="chain" id="PRO_5002650891" description="Lipoprotein" evidence="2">
    <location>
        <begin position="24"/>
        <end position="79"/>
    </location>
</feature>
<evidence type="ECO:0000256" key="1">
    <source>
        <dbReference type="SAM" id="Coils"/>
    </source>
</evidence>
<dbReference type="AlphaFoldDB" id="A3CZQ5"/>
<evidence type="ECO:0000313" key="3">
    <source>
        <dbReference type="EMBL" id="ABN59968.1"/>
    </source>
</evidence>
<evidence type="ECO:0000313" key="4">
    <source>
        <dbReference type="Proteomes" id="UP000001557"/>
    </source>
</evidence>
<keyword evidence="1" id="KW-0175">Coiled coil</keyword>